<accession>A0A953T2N5</accession>
<dbReference type="EMBL" id="JAHXRI010000006">
    <property type="protein sequence ID" value="MBZ1350570.1"/>
    <property type="molecule type" value="Genomic_DNA"/>
</dbReference>
<dbReference type="PROSITE" id="PS51257">
    <property type="entry name" value="PROKAR_LIPOPROTEIN"/>
    <property type="match status" value="1"/>
</dbReference>
<sequence>MMMKSSVLKPVWAAFLALGLVASISGCAQVSSAKPGTPIADVLKQYGKPVVTCPTKDGGQRMVWTQQPEGQTAYAVQVPKSGLIEAPQQVLSTESFNVMSNGEVWTREMVHCQFGPPANISRDGIGSEEWIWGYRYLRAGDDAQMMYVYLGSTGASVTRYVSQPDPERNPEVMGRR</sequence>
<evidence type="ECO:0000256" key="1">
    <source>
        <dbReference type="SAM" id="SignalP"/>
    </source>
</evidence>
<evidence type="ECO:0008006" key="4">
    <source>
        <dbReference type="Google" id="ProtNLM"/>
    </source>
</evidence>
<comment type="caution">
    <text evidence="2">The sequence shown here is derived from an EMBL/GenBank/DDBJ whole genome shotgun (WGS) entry which is preliminary data.</text>
</comment>
<evidence type="ECO:0000313" key="2">
    <source>
        <dbReference type="EMBL" id="MBZ1350570.1"/>
    </source>
</evidence>
<name>A0A953T2N5_9BURK</name>
<keyword evidence="3" id="KW-1185">Reference proteome</keyword>
<feature type="signal peptide" evidence="1">
    <location>
        <begin position="1"/>
        <end position="28"/>
    </location>
</feature>
<dbReference type="AlphaFoldDB" id="A0A953T2N5"/>
<evidence type="ECO:0000313" key="3">
    <source>
        <dbReference type="Proteomes" id="UP000739565"/>
    </source>
</evidence>
<feature type="chain" id="PRO_5037097261" description="Lipoprotein" evidence="1">
    <location>
        <begin position="29"/>
        <end position="176"/>
    </location>
</feature>
<organism evidence="2 3">
    <name type="scientific">Zwartia hollandica</name>
    <dbReference type="NCBI Taxonomy" id="324606"/>
    <lineage>
        <taxon>Bacteria</taxon>
        <taxon>Pseudomonadati</taxon>
        <taxon>Pseudomonadota</taxon>
        <taxon>Betaproteobacteria</taxon>
        <taxon>Burkholderiales</taxon>
        <taxon>Alcaligenaceae</taxon>
        <taxon>Zwartia</taxon>
    </lineage>
</organism>
<dbReference type="Proteomes" id="UP000739565">
    <property type="component" value="Unassembled WGS sequence"/>
</dbReference>
<proteinExistence type="predicted"/>
<keyword evidence="1" id="KW-0732">Signal</keyword>
<dbReference type="RefSeq" id="WP_259660943.1">
    <property type="nucleotide sequence ID" value="NZ_JAHXRI010000006.1"/>
</dbReference>
<gene>
    <name evidence="2" type="ORF">KZZ10_07905</name>
</gene>
<reference evidence="2" key="1">
    <citation type="submission" date="2021-07" db="EMBL/GenBank/DDBJ databases">
        <title>New genus and species of the family Alcaligenaceae.</title>
        <authorList>
            <person name="Hahn M.W."/>
        </authorList>
    </citation>
    <scope>NUCLEOTIDE SEQUENCE</scope>
    <source>
        <strain evidence="2">LF4-65</strain>
    </source>
</reference>
<protein>
    <recommendedName>
        <fullName evidence="4">Lipoprotein</fullName>
    </recommendedName>
</protein>